<organism evidence="4 5">
    <name type="scientific">Rhodobium gokarnense</name>
    <dbReference type="NCBI Taxonomy" id="364296"/>
    <lineage>
        <taxon>Bacteria</taxon>
        <taxon>Pseudomonadati</taxon>
        <taxon>Pseudomonadota</taxon>
        <taxon>Alphaproteobacteria</taxon>
        <taxon>Hyphomicrobiales</taxon>
        <taxon>Rhodobiaceae</taxon>
        <taxon>Rhodobium</taxon>
    </lineage>
</organism>
<reference evidence="5" key="1">
    <citation type="submission" date="2023-07" db="EMBL/GenBank/DDBJ databases">
        <title>Genome sequencing of Purple Non-Sulfur Bacteria from various extreme environments.</title>
        <authorList>
            <person name="Mayer M."/>
        </authorList>
    </citation>
    <scope>NUCLEOTIDE SEQUENCE [LARGE SCALE GENOMIC DNA]</scope>
    <source>
        <strain evidence="5">DSM 17935</strain>
    </source>
</reference>
<keyword evidence="5" id="KW-1185">Reference proteome</keyword>
<feature type="chain" id="PRO_5046940326" evidence="3">
    <location>
        <begin position="30"/>
        <end position="350"/>
    </location>
</feature>
<protein>
    <submittedName>
        <fullName evidence="4">Iron(III) transport system substrate-binding protein</fullName>
    </submittedName>
</protein>
<dbReference type="Pfam" id="PF13343">
    <property type="entry name" value="SBP_bac_6"/>
    <property type="match status" value="1"/>
</dbReference>
<dbReference type="RefSeq" id="WP_264603097.1">
    <property type="nucleotide sequence ID" value="NZ_JAOQNS010000013.1"/>
</dbReference>
<dbReference type="SUPFAM" id="SSF53850">
    <property type="entry name" value="Periplasmic binding protein-like II"/>
    <property type="match status" value="1"/>
</dbReference>
<dbReference type="PANTHER" id="PTHR30006:SF15">
    <property type="entry name" value="IRON-UTILIZATION PERIPLASMIC PROTEIN"/>
    <property type="match status" value="1"/>
</dbReference>
<dbReference type="EMBL" id="JAOQNS010000013">
    <property type="protein sequence ID" value="MCW2309515.1"/>
    <property type="molecule type" value="Genomic_DNA"/>
</dbReference>
<evidence type="ECO:0000313" key="5">
    <source>
        <dbReference type="Proteomes" id="UP001209755"/>
    </source>
</evidence>
<gene>
    <name evidence="4" type="ORF">M2319_003871</name>
</gene>
<comment type="caution">
    <text evidence="4">The sequence shown here is derived from an EMBL/GenBank/DDBJ whole genome shotgun (WGS) entry which is preliminary data.</text>
</comment>
<dbReference type="Gene3D" id="3.40.190.10">
    <property type="entry name" value="Periplasmic binding protein-like II"/>
    <property type="match status" value="2"/>
</dbReference>
<comment type="similarity">
    <text evidence="1">Belongs to the bacterial solute-binding protein 1 family.</text>
</comment>
<keyword evidence="2 3" id="KW-0732">Signal</keyword>
<dbReference type="InterPro" id="IPR026045">
    <property type="entry name" value="Ferric-bd"/>
</dbReference>
<evidence type="ECO:0000256" key="2">
    <source>
        <dbReference type="ARBA" id="ARBA00022729"/>
    </source>
</evidence>
<dbReference type="Proteomes" id="UP001209755">
    <property type="component" value="Unassembled WGS sequence"/>
</dbReference>
<accession>A0ABT3HGL2</accession>
<evidence type="ECO:0000256" key="1">
    <source>
        <dbReference type="ARBA" id="ARBA00008520"/>
    </source>
</evidence>
<proteinExistence type="inferred from homology"/>
<dbReference type="PANTHER" id="PTHR30006">
    <property type="entry name" value="THIAMINE-BINDING PERIPLASMIC PROTEIN-RELATED"/>
    <property type="match status" value="1"/>
</dbReference>
<feature type="signal peptide" evidence="3">
    <location>
        <begin position="1"/>
        <end position="29"/>
    </location>
</feature>
<evidence type="ECO:0000256" key="3">
    <source>
        <dbReference type="SAM" id="SignalP"/>
    </source>
</evidence>
<name>A0ABT3HGL2_9HYPH</name>
<evidence type="ECO:0000313" key="4">
    <source>
        <dbReference type="EMBL" id="MCW2309515.1"/>
    </source>
</evidence>
<sequence>MLKRICRNGALGGVLAATLALGAAAPAAADGSVNVYSYRQPYLIKPLLDAFTEETGIQVNVIFAKKGLEERIRIEGRNSPADLLLSTDIGRLDATKQMGITQSVESDVLHNNIPAKYRDPEGHWFGLTTRARVVYASRERVPQDAITYEELADPKWKGRICTRSGQHDYTIGLVASLIAHNGEEATREWLQKVKNNLAVKPAGNDRAQVKNIFGGLCDISLGNTYYMGQMMTNEKEPEQKDWAASVHILFPNTEGRGTHVNMSGMVMAKFSPNRENAVKLMEFLASDEAQHIYAGVNYEYPVNPDVEPSDLVKSWGDFKADDLPLIEVAKYRKRASELVDEVAFDDGPGS</sequence>
<dbReference type="CDD" id="cd13542">
    <property type="entry name" value="PBP2_FutA1_ilke"/>
    <property type="match status" value="1"/>
</dbReference>
<dbReference type="PIRSF" id="PIRSF002825">
    <property type="entry name" value="CfbpA"/>
    <property type="match status" value="1"/>
</dbReference>